<dbReference type="KEGG" id="lzy:LZ3411_0411"/>
<evidence type="ECO:0000313" key="1">
    <source>
        <dbReference type="EMBL" id="GEO73289.1"/>
    </source>
</evidence>
<dbReference type="EMBL" id="BJZK01000048">
    <property type="protein sequence ID" value="GEO73289.1"/>
    <property type="molecule type" value="Genomic_DNA"/>
</dbReference>
<gene>
    <name evidence="2" type="ORF">LZ3411_0411</name>
    <name evidence="1" type="ORF">LZY01_24570</name>
</gene>
<dbReference type="OrthoDB" id="2319889at2"/>
<name>A0A1Y6JWF5_9LACO</name>
<dbReference type="RefSeq" id="WP_057733814.1">
    <property type="nucleotide sequence ID" value="NZ_BJZK01000048.1"/>
</dbReference>
<evidence type="ECO:0000313" key="4">
    <source>
        <dbReference type="Proteomes" id="UP000321794"/>
    </source>
</evidence>
<dbReference type="EMBL" id="LT854705">
    <property type="protein sequence ID" value="SMS13461.1"/>
    <property type="molecule type" value="Genomic_DNA"/>
</dbReference>
<accession>A0A1Y6JWF5</accession>
<reference evidence="1 4" key="3">
    <citation type="submission" date="2019-07" db="EMBL/GenBank/DDBJ databases">
        <title>Whole genome shotgun sequence of Lactobacillus zymae NBRC 107157.</title>
        <authorList>
            <person name="Hosoyama A."/>
            <person name="Uohara A."/>
            <person name="Ohji S."/>
            <person name="Ichikawa N."/>
        </authorList>
    </citation>
    <scope>NUCLEOTIDE SEQUENCE [LARGE SCALE GENOMIC DNA]</scope>
    <source>
        <strain evidence="1 4">NBRC 107157</strain>
    </source>
</reference>
<dbReference type="Proteomes" id="UP000195412">
    <property type="component" value="Chromosome I"/>
</dbReference>
<protein>
    <submittedName>
        <fullName evidence="2">Uncharacterized protein</fullName>
    </submittedName>
</protein>
<sequence length="81" mass="9174">MMQQVPTLPLVERLSAGKKVTLTTSDQERVTIQPEIRAGQLTGNYLSSVLPDVRYDDPRIILKETLTELEDVRHVTINNID</sequence>
<keyword evidence="4" id="KW-1185">Reference proteome</keyword>
<proteinExistence type="predicted"/>
<organism evidence="2 3">
    <name type="scientific">Levilactobacillus zymae</name>
    <dbReference type="NCBI Taxonomy" id="267363"/>
    <lineage>
        <taxon>Bacteria</taxon>
        <taxon>Bacillati</taxon>
        <taxon>Bacillota</taxon>
        <taxon>Bacilli</taxon>
        <taxon>Lactobacillales</taxon>
        <taxon>Lactobacillaceae</taxon>
        <taxon>Levilactobacillus</taxon>
    </lineage>
</organism>
<dbReference type="AlphaFoldDB" id="A0A1Y6JWF5"/>
<evidence type="ECO:0000313" key="3">
    <source>
        <dbReference type="Proteomes" id="UP000195412"/>
    </source>
</evidence>
<reference evidence="2" key="2">
    <citation type="submission" date="2017-05" db="EMBL/GenBank/DDBJ databases">
        <authorList>
            <person name="Song R."/>
            <person name="Chenine A.L."/>
            <person name="Ruprecht R.M."/>
        </authorList>
    </citation>
    <scope>NUCLEOTIDE SEQUENCE</scope>
    <source>
        <strain evidence="2">ACA-DC 3411</strain>
    </source>
</reference>
<evidence type="ECO:0000313" key="2">
    <source>
        <dbReference type="EMBL" id="SMS13461.1"/>
    </source>
</evidence>
<reference evidence="3" key="1">
    <citation type="submission" date="2017-05" db="EMBL/GenBank/DDBJ databases">
        <authorList>
            <person name="Papadimitriou K."/>
        </authorList>
    </citation>
    <scope>NUCLEOTIDE SEQUENCE [LARGE SCALE GENOMIC DNA]</scope>
    <source>
        <strain evidence="3">ACA-DC 3411</strain>
    </source>
</reference>
<dbReference type="Proteomes" id="UP000321794">
    <property type="component" value="Unassembled WGS sequence"/>
</dbReference>